<dbReference type="SUPFAM" id="SSF51735">
    <property type="entry name" value="NAD(P)-binding Rossmann-fold domains"/>
    <property type="match status" value="1"/>
</dbReference>
<gene>
    <name evidence="4" type="ORF">PRZ48_008778</name>
</gene>
<comment type="similarity">
    <text evidence="2">Belongs to the NAD(P)-dependent epimerase/dehydratase family. Dihydroflavonol-4-reductase subfamily.</text>
</comment>
<evidence type="ECO:0000256" key="1">
    <source>
        <dbReference type="ARBA" id="ARBA00023002"/>
    </source>
</evidence>
<dbReference type="Gene3D" id="3.40.50.720">
    <property type="entry name" value="NAD(P)-binding Rossmann-like Domain"/>
    <property type="match status" value="1"/>
</dbReference>
<evidence type="ECO:0000313" key="5">
    <source>
        <dbReference type="Proteomes" id="UP001305779"/>
    </source>
</evidence>
<name>A0ABR0EGG8_ZASCE</name>
<accession>A0ABR0EGG8</accession>
<dbReference type="Pfam" id="PF01370">
    <property type="entry name" value="Epimerase"/>
    <property type="match status" value="1"/>
</dbReference>
<dbReference type="InterPro" id="IPR036291">
    <property type="entry name" value="NAD(P)-bd_dom_sf"/>
</dbReference>
<protein>
    <recommendedName>
        <fullName evidence="3">NAD-dependent epimerase/dehydratase domain-containing protein</fullName>
    </recommendedName>
</protein>
<keyword evidence="5" id="KW-1185">Reference proteome</keyword>
<dbReference type="InterPro" id="IPR001509">
    <property type="entry name" value="Epimerase_deHydtase"/>
</dbReference>
<proteinExistence type="inferred from homology"/>
<dbReference type="PANTHER" id="PTHR10366:SF564">
    <property type="entry name" value="STEROL-4-ALPHA-CARBOXYLATE 3-DEHYDROGENASE, DECARBOXYLATING"/>
    <property type="match status" value="1"/>
</dbReference>
<dbReference type="EMBL" id="JAXOVC010000006">
    <property type="protein sequence ID" value="KAK4500589.1"/>
    <property type="molecule type" value="Genomic_DNA"/>
</dbReference>
<evidence type="ECO:0000256" key="2">
    <source>
        <dbReference type="ARBA" id="ARBA00023445"/>
    </source>
</evidence>
<evidence type="ECO:0000313" key="4">
    <source>
        <dbReference type="EMBL" id="KAK4500589.1"/>
    </source>
</evidence>
<dbReference type="PANTHER" id="PTHR10366">
    <property type="entry name" value="NAD DEPENDENT EPIMERASE/DEHYDRATASE"/>
    <property type="match status" value="1"/>
</dbReference>
<comment type="caution">
    <text evidence="4">The sequence shown here is derived from an EMBL/GenBank/DDBJ whole genome shotgun (WGS) entry which is preliminary data.</text>
</comment>
<evidence type="ECO:0000259" key="3">
    <source>
        <dbReference type="Pfam" id="PF01370"/>
    </source>
</evidence>
<feature type="domain" description="NAD-dependent epimerase/dehydratase" evidence="3">
    <location>
        <begin position="7"/>
        <end position="128"/>
    </location>
</feature>
<dbReference type="Proteomes" id="UP001305779">
    <property type="component" value="Unassembled WGS sequence"/>
</dbReference>
<keyword evidence="1" id="KW-0560">Oxidoreductase</keyword>
<organism evidence="4 5">
    <name type="scientific">Zasmidium cellare</name>
    <name type="common">Wine cellar mold</name>
    <name type="synonym">Racodium cellare</name>
    <dbReference type="NCBI Taxonomy" id="395010"/>
    <lineage>
        <taxon>Eukaryota</taxon>
        <taxon>Fungi</taxon>
        <taxon>Dikarya</taxon>
        <taxon>Ascomycota</taxon>
        <taxon>Pezizomycotina</taxon>
        <taxon>Dothideomycetes</taxon>
        <taxon>Dothideomycetidae</taxon>
        <taxon>Mycosphaerellales</taxon>
        <taxon>Mycosphaerellaceae</taxon>
        <taxon>Zasmidium</taxon>
    </lineage>
</organism>
<sequence length="327" mass="36055">MASQETVLITGANGYIGYATTVKALQAGYKVRATVRRQEAADFVKSRGTSIKAFEEKGDLECIILSNVGDKEAFAKAANGCSYIIHIAFPLGNNPGNLHEVAMTSLDALLYAAEQNESVRRIVWTSSVAGITEFEHVHYDHPRTLKLLAGGPEAKDVPVLTAETSVPLPTDVDEESPPYLWYMYGKIAATNALREYAAKSPRFEIVILFPGWTLGPNELCQTRQEAFDGKSTNSFLLFLYQELNYNPIIGRPLEDEPWIPGAFVHLDDVVEAHVSSLKVSMGSERLRSFLLCSDGPSGPRVDDAIQIVNDNFPSEAERMYSNARFSK</sequence>
<dbReference type="InterPro" id="IPR050425">
    <property type="entry name" value="NAD(P)_dehydrat-like"/>
</dbReference>
<reference evidence="4 5" key="1">
    <citation type="journal article" date="2023" name="G3 (Bethesda)">
        <title>A chromosome-level genome assembly of Zasmidium syzygii isolated from banana leaves.</title>
        <authorList>
            <person name="van Westerhoven A.C."/>
            <person name="Mehrabi R."/>
            <person name="Talebi R."/>
            <person name="Steentjes M.B.F."/>
            <person name="Corcolon B."/>
            <person name="Chong P.A."/>
            <person name="Kema G.H.J."/>
            <person name="Seidl M.F."/>
        </authorList>
    </citation>
    <scope>NUCLEOTIDE SEQUENCE [LARGE SCALE GENOMIC DNA]</scope>
    <source>
        <strain evidence="4 5">P124</strain>
    </source>
</reference>